<reference evidence="10" key="1">
    <citation type="submission" date="2023-03" db="EMBL/GenBank/DDBJ databases">
        <authorList>
            <person name="Steffen K."/>
            <person name="Cardenas P."/>
        </authorList>
    </citation>
    <scope>NUCLEOTIDE SEQUENCE</scope>
</reference>
<dbReference type="InterPro" id="IPR002376">
    <property type="entry name" value="Formyl_transf_N"/>
</dbReference>
<sequence>MSAILKAARGGRIPINPAVVISNRPDALGLASAKRLGVETRVIESRGFAGDRWGYDQRIVSALKDCGVTPENGLVCLAGFMRIISPQFVRMYRNRILNIHPALLPAFPGLDAQGQAVKYGAKCSGCTVHLVDEGVDTGPVILQDVVRVRDDDTAESLSERILRREHILYPRAVNLFATGRIKIEGRRTIIEDPPA</sequence>
<organism evidence="10 11">
    <name type="scientific">Geodia barretti</name>
    <name type="common">Barrett's horny sponge</name>
    <dbReference type="NCBI Taxonomy" id="519541"/>
    <lineage>
        <taxon>Eukaryota</taxon>
        <taxon>Metazoa</taxon>
        <taxon>Porifera</taxon>
        <taxon>Demospongiae</taxon>
        <taxon>Heteroscleromorpha</taxon>
        <taxon>Tetractinellida</taxon>
        <taxon>Astrophorina</taxon>
        <taxon>Geodiidae</taxon>
        <taxon>Geodia</taxon>
    </lineage>
</organism>
<keyword evidence="11" id="KW-1185">Reference proteome</keyword>
<dbReference type="InterPro" id="IPR036477">
    <property type="entry name" value="Formyl_transf_N_sf"/>
</dbReference>
<dbReference type="Gene3D" id="3.40.50.170">
    <property type="entry name" value="Formyl transferase, N-terminal domain"/>
    <property type="match status" value="1"/>
</dbReference>
<evidence type="ECO:0000256" key="4">
    <source>
        <dbReference type="ARBA" id="ARBA00022755"/>
    </source>
</evidence>
<dbReference type="PROSITE" id="PS00373">
    <property type="entry name" value="GART"/>
    <property type="match status" value="1"/>
</dbReference>
<evidence type="ECO:0000256" key="8">
    <source>
        <dbReference type="ARBA" id="ARBA00047664"/>
    </source>
</evidence>
<comment type="similarity">
    <text evidence="5">Belongs to the GART family.</text>
</comment>
<evidence type="ECO:0000256" key="3">
    <source>
        <dbReference type="ARBA" id="ARBA00022679"/>
    </source>
</evidence>
<name>A0AA35T8F6_GEOBA</name>
<dbReference type="InterPro" id="IPR001555">
    <property type="entry name" value="GART_AS"/>
</dbReference>
<comment type="catalytic activity">
    <reaction evidence="8">
        <text>N(1)-(5-phospho-beta-D-ribosyl)glycinamide + (6R)-10-formyltetrahydrofolate = N(2)-formyl-N(1)-(5-phospho-beta-D-ribosyl)glycinamide + (6S)-5,6,7,8-tetrahydrofolate + H(+)</text>
        <dbReference type="Rhea" id="RHEA:15053"/>
        <dbReference type="ChEBI" id="CHEBI:15378"/>
        <dbReference type="ChEBI" id="CHEBI:57453"/>
        <dbReference type="ChEBI" id="CHEBI:143788"/>
        <dbReference type="ChEBI" id="CHEBI:147286"/>
        <dbReference type="ChEBI" id="CHEBI:195366"/>
        <dbReference type="EC" id="2.1.2.2"/>
    </reaction>
</comment>
<dbReference type="PANTHER" id="PTHR43369:SF2">
    <property type="entry name" value="PHOSPHORIBOSYLGLYCINAMIDE FORMYLTRANSFERASE"/>
    <property type="match status" value="1"/>
</dbReference>
<evidence type="ECO:0000256" key="1">
    <source>
        <dbReference type="ARBA" id="ARBA00005054"/>
    </source>
</evidence>
<dbReference type="GO" id="GO:0005737">
    <property type="term" value="C:cytoplasm"/>
    <property type="evidence" value="ECO:0007669"/>
    <property type="project" value="TreeGrafter"/>
</dbReference>
<dbReference type="GO" id="GO:0006189">
    <property type="term" value="P:'de novo' IMP biosynthetic process"/>
    <property type="evidence" value="ECO:0007669"/>
    <property type="project" value="InterPro"/>
</dbReference>
<dbReference type="HAMAP" id="MF_01930">
    <property type="entry name" value="PurN"/>
    <property type="match status" value="1"/>
</dbReference>
<proteinExistence type="inferred from homology"/>
<feature type="domain" description="Formyl transferase N-terminal" evidence="9">
    <location>
        <begin position="2"/>
        <end position="173"/>
    </location>
</feature>
<dbReference type="EC" id="2.1.2.2" evidence="2"/>
<dbReference type="Proteomes" id="UP001174909">
    <property type="component" value="Unassembled WGS sequence"/>
</dbReference>
<protein>
    <recommendedName>
        <fullName evidence="2">phosphoribosylglycinamide formyltransferase 1</fullName>
        <ecNumber evidence="2">2.1.2.2</ecNumber>
    </recommendedName>
    <alternativeName>
        <fullName evidence="7">5'-phosphoribosylglycinamide transformylase</fullName>
    </alternativeName>
    <alternativeName>
        <fullName evidence="6">GAR transformylase</fullName>
    </alternativeName>
</protein>
<evidence type="ECO:0000259" key="9">
    <source>
        <dbReference type="Pfam" id="PF00551"/>
    </source>
</evidence>
<dbReference type="PANTHER" id="PTHR43369">
    <property type="entry name" value="PHOSPHORIBOSYLGLYCINAMIDE FORMYLTRANSFERASE"/>
    <property type="match status" value="1"/>
</dbReference>
<gene>
    <name evidence="10" type="ORF">GBAR_LOCUS23679</name>
</gene>
<dbReference type="AlphaFoldDB" id="A0AA35T8F6"/>
<dbReference type="EMBL" id="CASHTH010003282">
    <property type="protein sequence ID" value="CAI8042706.1"/>
    <property type="molecule type" value="Genomic_DNA"/>
</dbReference>
<dbReference type="InterPro" id="IPR004607">
    <property type="entry name" value="GART"/>
</dbReference>
<comment type="pathway">
    <text evidence="1">Purine metabolism; IMP biosynthesis via de novo pathway; N(2)-formyl-N(1)-(5-phospho-D-ribosyl)glycinamide from N(1)-(5-phospho-D-ribosyl)glycinamide (10-formyl THF route): step 1/1.</text>
</comment>
<evidence type="ECO:0000313" key="11">
    <source>
        <dbReference type="Proteomes" id="UP001174909"/>
    </source>
</evidence>
<dbReference type="SUPFAM" id="SSF53328">
    <property type="entry name" value="Formyltransferase"/>
    <property type="match status" value="1"/>
</dbReference>
<evidence type="ECO:0000256" key="5">
    <source>
        <dbReference type="ARBA" id="ARBA00038440"/>
    </source>
</evidence>
<accession>A0AA35T8F6</accession>
<evidence type="ECO:0000256" key="2">
    <source>
        <dbReference type="ARBA" id="ARBA00012254"/>
    </source>
</evidence>
<keyword evidence="4" id="KW-0658">Purine biosynthesis</keyword>
<dbReference type="Pfam" id="PF00551">
    <property type="entry name" value="Formyl_trans_N"/>
    <property type="match status" value="1"/>
</dbReference>
<evidence type="ECO:0000256" key="7">
    <source>
        <dbReference type="ARBA" id="ARBA00041682"/>
    </source>
</evidence>
<dbReference type="GO" id="GO:0004644">
    <property type="term" value="F:phosphoribosylglycinamide formyltransferase activity"/>
    <property type="evidence" value="ECO:0007669"/>
    <property type="project" value="UniProtKB-EC"/>
</dbReference>
<dbReference type="CDD" id="cd08645">
    <property type="entry name" value="FMT_core_GART"/>
    <property type="match status" value="1"/>
</dbReference>
<comment type="caution">
    <text evidence="10">The sequence shown here is derived from an EMBL/GenBank/DDBJ whole genome shotgun (WGS) entry which is preliminary data.</text>
</comment>
<evidence type="ECO:0000256" key="6">
    <source>
        <dbReference type="ARBA" id="ARBA00041324"/>
    </source>
</evidence>
<keyword evidence="3" id="KW-0808">Transferase</keyword>
<dbReference type="NCBIfam" id="TIGR00639">
    <property type="entry name" value="PurN"/>
    <property type="match status" value="1"/>
</dbReference>
<evidence type="ECO:0000313" key="10">
    <source>
        <dbReference type="EMBL" id="CAI8042706.1"/>
    </source>
</evidence>